<feature type="compositionally biased region" description="Basic and acidic residues" evidence="1">
    <location>
        <begin position="500"/>
        <end position="509"/>
    </location>
</feature>
<proteinExistence type="predicted"/>
<feature type="compositionally biased region" description="Basic and acidic residues" evidence="1">
    <location>
        <begin position="111"/>
        <end position="120"/>
    </location>
</feature>
<protein>
    <recommendedName>
        <fullName evidence="2">DUF7924 domain-containing protein</fullName>
    </recommendedName>
</protein>
<feature type="region of interest" description="Disordered" evidence="1">
    <location>
        <begin position="110"/>
        <end position="141"/>
    </location>
</feature>
<feature type="region of interest" description="Disordered" evidence="1">
    <location>
        <begin position="1"/>
        <end position="50"/>
    </location>
</feature>
<accession>A0A0B7JGU7</accession>
<sequence length="509" mass="56317">MVAHWQTTQPKGRSHITKRKHPDEPSPQDDCKRQRINKPLLQDSYSGSEPSWQYPPIFWDRLSSIPLIRRALEELQRRIYTPPSFPSRPTLPARNIVATATGELARFARHGGPDLRDLRGYPHPARRHRPAGTMGSPSQHRGLNATELLSLPDPEMTPTSKSSSPYDLAFQQHLAEHQIYPTDASQEPELAEIMAALNRPRPSLSHSFLSPDDFRVFKKYDSAAQDEADVLANVIPHIIGQKEADPLPARNTVFNNLKPLTDGTIKSAKPDIYFGAYPGELHKSIRDELAGQIIPSTNTSKPMAPNFYMEVKGPGGTQGVATRQACYVGAIGCRAMHSLQSYNEEQPVYDGKPYAFSTTYQSGGTLRLFAHHVTAPTTTEGLPEYHMTKVYGWDVTASLENLRSGVAGFRNARDLAKQYRDRFIQEANTRRSQAHGHVLSAPHGSGDPASCILLQDAGDDQLQQHVDESEGTSQDPVPPGDDPSLSFTPCSPSSSSPLPRRSERLKSKA</sequence>
<feature type="compositionally biased region" description="Polar residues" evidence="1">
    <location>
        <begin position="1"/>
        <end position="11"/>
    </location>
</feature>
<feature type="compositionally biased region" description="Low complexity" evidence="1">
    <location>
        <begin position="453"/>
        <end position="464"/>
    </location>
</feature>
<organism evidence="3">
    <name type="scientific">Bionectria ochroleuca</name>
    <name type="common">Gliocladium roseum</name>
    <dbReference type="NCBI Taxonomy" id="29856"/>
    <lineage>
        <taxon>Eukaryota</taxon>
        <taxon>Fungi</taxon>
        <taxon>Dikarya</taxon>
        <taxon>Ascomycota</taxon>
        <taxon>Pezizomycotina</taxon>
        <taxon>Sordariomycetes</taxon>
        <taxon>Hypocreomycetidae</taxon>
        <taxon>Hypocreales</taxon>
        <taxon>Bionectriaceae</taxon>
        <taxon>Clonostachys</taxon>
    </lineage>
</organism>
<dbReference type="Pfam" id="PF25545">
    <property type="entry name" value="DUF7924"/>
    <property type="match status" value="1"/>
</dbReference>
<gene>
    <name evidence="3" type="ORF">BN869_000000023_1</name>
</gene>
<dbReference type="InterPro" id="IPR057684">
    <property type="entry name" value="DUF7924"/>
</dbReference>
<feature type="region of interest" description="Disordered" evidence="1">
    <location>
        <begin position="428"/>
        <end position="509"/>
    </location>
</feature>
<evidence type="ECO:0000313" key="3">
    <source>
        <dbReference type="EMBL" id="CEO43968.1"/>
    </source>
</evidence>
<dbReference type="EMBL" id="CDPU01000001">
    <property type="protein sequence ID" value="CEO43968.1"/>
    <property type="molecule type" value="Genomic_DNA"/>
</dbReference>
<feature type="compositionally biased region" description="Low complexity" evidence="1">
    <location>
        <begin position="483"/>
        <end position="499"/>
    </location>
</feature>
<name>A0A0B7JGU7_BIOOC</name>
<evidence type="ECO:0000256" key="1">
    <source>
        <dbReference type="SAM" id="MobiDB-lite"/>
    </source>
</evidence>
<dbReference type="AlphaFoldDB" id="A0A0B7JGU7"/>
<feature type="compositionally biased region" description="Basic and acidic residues" evidence="1">
    <location>
        <begin position="21"/>
        <end position="33"/>
    </location>
</feature>
<feature type="domain" description="DUF7924" evidence="2">
    <location>
        <begin position="254"/>
        <end position="397"/>
    </location>
</feature>
<reference evidence="3" key="1">
    <citation type="submission" date="2015-01" db="EMBL/GenBank/DDBJ databases">
        <authorList>
            <person name="Durling Mikael"/>
        </authorList>
    </citation>
    <scope>NUCLEOTIDE SEQUENCE</scope>
</reference>
<evidence type="ECO:0000259" key="2">
    <source>
        <dbReference type="Pfam" id="PF25545"/>
    </source>
</evidence>